<feature type="domain" description="Glutamine amidotransferase" evidence="1">
    <location>
        <begin position="76"/>
        <end position="182"/>
    </location>
</feature>
<organism evidence="2">
    <name type="scientific">freshwater metagenome</name>
    <dbReference type="NCBI Taxonomy" id="449393"/>
    <lineage>
        <taxon>unclassified sequences</taxon>
        <taxon>metagenomes</taxon>
        <taxon>ecological metagenomes</taxon>
    </lineage>
</organism>
<protein>
    <submittedName>
        <fullName evidence="2">Unannotated protein</fullName>
    </submittedName>
</protein>
<dbReference type="PANTHER" id="PTHR42695:SF5">
    <property type="entry name" value="GLUTAMINE AMIDOTRANSFERASE YLR126C-RELATED"/>
    <property type="match status" value="1"/>
</dbReference>
<dbReference type="GO" id="GO:0005829">
    <property type="term" value="C:cytosol"/>
    <property type="evidence" value="ECO:0007669"/>
    <property type="project" value="TreeGrafter"/>
</dbReference>
<dbReference type="InterPro" id="IPR044992">
    <property type="entry name" value="ChyE-like"/>
</dbReference>
<dbReference type="Gene3D" id="3.40.50.880">
    <property type="match status" value="1"/>
</dbReference>
<dbReference type="PANTHER" id="PTHR42695">
    <property type="entry name" value="GLUTAMINE AMIDOTRANSFERASE YLR126C-RELATED"/>
    <property type="match status" value="1"/>
</dbReference>
<dbReference type="InterPro" id="IPR017926">
    <property type="entry name" value="GATASE"/>
</dbReference>
<dbReference type="EMBL" id="CAEZTD010000067">
    <property type="protein sequence ID" value="CAB4564080.1"/>
    <property type="molecule type" value="Genomic_DNA"/>
</dbReference>
<evidence type="ECO:0000259" key="1">
    <source>
        <dbReference type="Pfam" id="PF00117"/>
    </source>
</evidence>
<evidence type="ECO:0000313" key="2">
    <source>
        <dbReference type="EMBL" id="CAB4564080.1"/>
    </source>
</evidence>
<sequence>MKALVVQHDHLSPTGPVGRRLEHHGFEITEFLVVPEQNFYEPNVEVEFPDEREYDLVVYLGAPWGAWDDACIGRWLEPELAMCRTRVEAGRPVLGICFGGQLMARAMGGSVARGDHPEIGWKSIWSDDESLVGNGPWFQFHYDEFTVPPGAVEIARNPITSQAFTIERSLGLQFHPELDSEALDGWLETDGRELVIADGQDPDVMMAQTKAYDAAGEKRTYDLVDAFLTRVAKLV</sequence>
<proteinExistence type="predicted"/>
<reference evidence="2" key="1">
    <citation type="submission" date="2020-05" db="EMBL/GenBank/DDBJ databases">
        <authorList>
            <person name="Chiriac C."/>
            <person name="Salcher M."/>
            <person name="Ghai R."/>
            <person name="Kavagutti S V."/>
        </authorList>
    </citation>
    <scope>NUCLEOTIDE SEQUENCE</scope>
</reference>
<dbReference type="PROSITE" id="PS51273">
    <property type="entry name" value="GATASE_TYPE_1"/>
    <property type="match status" value="1"/>
</dbReference>
<dbReference type="CDD" id="cd01741">
    <property type="entry name" value="GATase1_1"/>
    <property type="match status" value="1"/>
</dbReference>
<dbReference type="AlphaFoldDB" id="A0A6J6DJA1"/>
<dbReference type="Pfam" id="PF00117">
    <property type="entry name" value="GATase"/>
    <property type="match status" value="1"/>
</dbReference>
<dbReference type="SUPFAM" id="SSF52317">
    <property type="entry name" value="Class I glutamine amidotransferase-like"/>
    <property type="match status" value="1"/>
</dbReference>
<accession>A0A6J6DJA1</accession>
<dbReference type="InterPro" id="IPR029062">
    <property type="entry name" value="Class_I_gatase-like"/>
</dbReference>
<name>A0A6J6DJA1_9ZZZZ</name>
<gene>
    <name evidence="2" type="ORF">UFOPK1591_00920</name>
</gene>